<evidence type="ECO:0000256" key="2">
    <source>
        <dbReference type="ARBA" id="ARBA00022475"/>
    </source>
</evidence>
<evidence type="ECO:0000256" key="3">
    <source>
        <dbReference type="ARBA" id="ARBA00022692"/>
    </source>
</evidence>
<keyword evidence="8" id="KW-0675">Receptor</keyword>
<keyword evidence="10" id="KW-0393">Immunoglobulin domain</keyword>
<dbReference type="GO" id="GO:0042130">
    <property type="term" value="P:negative regulation of T cell proliferation"/>
    <property type="evidence" value="ECO:0007669"/>
    <property type="project" value="TreeGrafter"/>
</dbReference>
<dbReference type="InterPro" id="IPR003599">
    <property type="entry name" value="Ig_sub"/>
</dbReference>
<dbReference type="GO" id="GO:0042102">
    <property type="term" value="P:positive regulation of T cell proliferation"/>
    <property type="evidence" value="ECO:0007669"/>
    <property type="project" value="TreeGrafter"/>
</dbReference>
<feature type="domain" description="Immunoglobulin" evidence="11">
    <location>
        <begin position="5"/>
        <end position="111"/>
    </location>
</feature>
<evidence type="ECO:0000313" key="13">
    <source>
        <dbReference type="Proteomes" id="UP000727407"/>
    </source>
</evidence>
<dbReference type="InterPro" id="IPR013106">
    <property type="entry name" value="Ig_V-set"/>
</dbReference>
<dbReference type="PANTHER" id="PTHR25466:SF11">
    <property type="entry name" value="GALECTIN 17-RELATED"/>
    <property type="match status" value="1"/>
</dbReference>
<dbReference type="Gene3D" id="2.60.40.10">
    <property type="entry name" value="Immunoglobulins"/>
    <property type="match status" value="1"/>
</dbReference>
<accession>A0A8J4WVU1</accession>
<proteinExistence type="predicted"/>
<evidence type="ECO:0000256" key="8">
    <source>
        <dbReference type="ARBA" id="ARBA00023170"/>
    </source>
</evidence>
<evidence type="ECO:0000313" key="12">
    <source>
        <dbReference type="EMBL" id="KAF5893102.1"/>
    </source>
</evidence>
<dbReference type="InterPro" id="IPR013783">
    <property type="entry name" value="Ig-like_fold"/>
</dbReference>
<keyword evidence="4" id="KW-0732">Signal</keyword>
<dbReference type="SUPFAM" id="SSF48726">
    <property type="entry name" value="Immunoglobulin"/>
    <property type="match status" value="1"/>
</dbReference>
<sequence length="118" mass="13370">SYHAEHWITVHVGGTVVLPCERTDGSKQLLHVLWRHKDNTVFERKGNDVYYSDKFIGRVDVPKARLHEGDCSLVLKNVTETDAGVYKSYLILRHTAGSGVQHMSSIELSVKEEPKLLQ</sequence>
<protein>
    <submittedName>
        <fullName evidence="12">Programmed cell death 1 ligand 1-like</fullName>
    </submittedName>
</protein>
<comment type="subcellular location">
    <subcellularLocation>
        <location evidence="1">Cell membrane</location>
        <topology evidence="1">Single-pass type I membrane protein</topology>
    </subcellularLocation>
</comment>
<evidence type="ECO:0000256" key="10">
    <source>
        <dbReference type="ARBA" id="ARBA00023319"/>
    </source>
</evidence>
<organism evidence="12 13">
    <name type="scientific">Clarias magur</name>
    <name type="common">Asian catfish</name>
    <name type="synonym">Macropteronotus magur</name>
    <dbReference type="NCBI Taxonomy" id="1594786"/>
    <lineage>
        <taxon>Eukaryota</taxon>
        <taxon>Metazoa</taxon>
        <taxon>Chordata</taxon>
        <taxon>Craniata</taxon>
        <taxon>Vertebrata</taxon>
        <taxon>Euteleostomi</taxon>
        <taxon>Actinopterygii</taxon>
        <taxon>Neopterygii</taxon>
        <taxon>Teleostei</taxon>
        <taxon>Ostariophysi</taxon>
        <taxon>Siluriformes</taxon>
        <taxon>Clariidae</taxon>
        <taxon>Clarias</taxon>
    </lineage>
</organism>
<name>A0A8J4WVU1_CLAMG</name>
<keyword evidence="2" id="KW-1003">Cell membrane</keyword>
<keyword evidence="6" id="KW-0472">Membrane</keyword>
<keyword evidence="5" id="KW-1133">Transmembrane helix</keyword>
<dbReference type="PANTHER" id="PTHR25466">
    <property type="entry name" value="T-LYMPHOCYTE ACTIVATION ANTIGEN"/>
    <property type="match status" value="1"/>
</dbReference>
<feature type="non-terminal residue" evidence="12">
    <location>
        <position position="118"/>
    </location>
</feature>
<dbReference type="GO" id="GO:0006955">
    <property type="term" value="P:immune response"/>
    <property type="evidence" value="ECO:0007669"/>
    <property type="project" value="TreeGrafter"/>
</dbReference>
<evidence type="ECO:0000256" key="1">
    <source>
        <dbReference type="ARBA" id="ARBA00004251"/>
    </source>
</evidence>
<dbReference type="Proteomes" id="UP000727407">
    <property type="component" value="Unassembled WGS sequence"/>
</dbReference>
<dbReference type="InterPro" id="IPR036179">
    <property type="entry name" value="Ig-like_dom_sf"/>
</dbReference>
<dbReference type="GO" id="GO:0007166">
    <property type="term" value="P:cell surface receptor signaling pathway"/>
    <property type="evidence" value="ECO:0007669"/>
    <property type="project" value="TreeGrafter"/>
</dbReference>
<keyword evidence="3" id="KW-0812">Transmembrane</keyword>
<evidence type="ECO:0000256" key="6">
    <source>
        <dbReference type="ARBA" id="ARBA00023136"/>
    </source>
</evidence>
<dbReference type="GO" id="GO:0071222">
    <property type="term" value="P:cellular response to lipopolysaccharide"/>
    <property type="evidence" value="ECO:0007669"/>
    <property type="project" value="TreeGrafter"/>
</dbReference>
<evidence type="ECO:0000256" key="9">
    <source>
        <dbReference type="ARBA" id="ARBA00023180"/>
    </source>
</evidence>
<gene>
    <name evidence="12" type="ORF">DAT39_017204</name>
</gene>
<dbReference type="SMART" id="SM00409">
    <property type="entry name" value="IG"/>
    <property type="match status" value="1"/>
</dbReference>
<comment type="caution">
    <text evidence="12">The sequence shown here is derived from an EMBL/GenBank/DDBJ whole genome shotgun (WGS) entry which is preliminary data.</text>
</comment>
<evidence type="ECO:0000259" key="11">
    <source>
        <dbReference type="SMART" id="SM00409"/>
    </source>
</evidence>
<dbReference type="EMBL" id="QNUK01000452">
    <property type="protein sequence ID" value="KAF5893102.1"/>
    <property type="molecule type" value="Genomic_DNA"/>
</dbReference>
<keyword evidence="13" id="KW-1185">Reference proteome</keyword>
<reference evidence="12" key="1">
    <citation type="submission" date="2020-07" db="EMBL/GenBank/DDBJ databases">
        <title>Clarias magur genome sequencing, assembly and annotation.</title>
        <authorList>
            <person name="Kushwaha B."/>
            <person name="Kumar R."/>
            <person name="Das P."/>
            <person name="Joshi C.G."/>
            <person name="Kumar D."/>
            <person name="Nagpure N.S."/>
            <person name="Pandey M."/>
            <person name="Agarwal S."/>
            <person name="Srivastava S."/>
            <person name="Singh M."/>
            <person name="Sahoo L."/>
            <person name="Jayasankar P."/>
            <person name="Meher P.K."/>
            <person name="Koringa P.G."/>
            <person name="Iquebal M.A."/>
            <person name="Das S.P."/>
            <person name="Bit A."/>
            <person name="Patnaik S."/>
            <person name="Patel N."/>
            <person name="Shah T.M."/>
            <person name="Hinsu A."/>
            <person name="Jena J.K."/>
        </authorList>
    </citation>
    <scope>NUCLEOTIDE SEQUENCE</scope>
    <source>
        <strain evidence="12">CIFAMagur01</strain>
        <tissue evidence="12">Testis</tissue>
    </source>
</reference>
<dbReference type="OrthoDB" id="9983389at2759"/>
<dbReference type="Pfam" id="PF07686">
    <property type="entry name" value="V-set"/>
    <property type="match status" value="1"/>
</dbReference>
<dbReference type="GO" id="GO:0031295">
    <property type="term" value="P:T cell costimulation"/>
    <property type="evidence" value="ECO:0007669"/>
    <property type="project" value="TreeGrafter"/>
</dbReference>
<feature type="non-terminal residue" evidence="12">
    <location>
        <position position="1"/>
    </location>
</feature>
<keyword evidence="9" id="KW-0325">Glycoprotein</keyword>
<keyword evidence="7" id="KW-1015">Disulfide bond</keyword>
<dbReference type="AlphaFoldDB" id="A0A8J4WVU1"/>
<evidence type="ECO:0000256" key="7">
    <source>
        <dbReference type="ARBA" id="ARBA00023157"/>
    </source>
</evidence>
<evidence type="ECO:0000256" key="4">
    <source>
        <dbReference type="ARBA" id="ARBA00022729"/>
    </source>
</evidence>
<dbReference type="InterPro" id="IPR051713">
    <property type="entry name" value="T-cell_Activation_Regulation"/>
</dbReference>
<evidence type="ECO:0000256" key="5">
    <source>
        <dbReference type="ARBA" id="ARBA00022989"/>
    </source>
</evidence>
<dbReference type="GO" id="GO:0009897">
    <property type="term" value="C:external side of plasma membrane"/>
    <property type="evidence" value="ECO:0007669"/>
    <property type="project" value="TreeGrafter"/>
</dbReference>